<sequence length="136" mass="15695">MSDLAFLYLYPFTLTDLTMLVRFVTMSLIRTCGTTGSSSSSSLISMSSLVILSLKSYSSSLRSFFLRMNSWKYFVLFITRRTCFFTNLMMAFLASWYAKSNEFRSGEEMLYLAFRSFSCNISCCFLFNAAWFLASF</sequence>
<dbReference type="AlphaFoldDB" id="A0A8D8S8R4"/>
<accession>A0A8D8S8R4</accession>
<organism evidence="2">
    <name type="scientific">Cacopsylla melanoneura</name>
    <dbReference type="NCBI Taxonomy" id="428564"/>
    <lineage>
        <taxon>Eukaryota</taxon>
        <taxon>Metazoa</taxon>
        <taxon>Ecdysozoa</taxon>
        <taxon>Arthropoda</taxon>
        <taxon>Hexapoda</taxon>
        <taxon>Insecta</taxon>
        <taxon>Pterygota</taxon>
        <taxon>Neoptera</taxon>
        <taxon>Paraneoptera</taxon>
        <taxon>Hemiptera</taxon>
        <taxon>Sternorrhyncha</taxon>
        <taxon>Psylloidea</taxon>
        <taxon>Psyllidae</taxon>
        <taxon>Psyllinae</taxon>
        <taxon>Cacopsylla</taxon>
    </lineage>
</organism>
<feature type="transmembrane region" description="Helical" evidence="1">
    <location>
        <begin position="110"/>
        <end position="134"/>
    </location>
</feature>
<dbReference type="EMBL" id="HBUF01205078">
    <property type="protein sequence ID" value="CAG6663397.1"/>
    <property type="molecule type" value="Transcribed_RNA"/>
</dbReference>
<feature type="transmembrane region" description="Helical" evidence="1">
    <location>
        <begin position="6"/>
        <end position="24"/>
    </location>
</feature>
<name>A0A8D8S8R4_9HEMI</name>
<keyword evidence="1" id="KW-0812">Transmembrane</keyword>
<reference evidence="2" key="1">
    <citation type="submission" date="2021-05" db="EMBL/GenBank/DDBJ databases">
        <authorList>
            <person name="Alioto T."/>
            <person name="Alioto T."/>
            <person name="Gomez Garrido J."/>
        </authorList>
    </citation>
    <scope>NUCLEOTIDE SEQUENCE</scope>
</reference>
<protein>
    <submittedName>
        <fullName evidence="2">Uncharacterized protein</fullName>
    </submittedName>
</protein>
<feature type="transmembrane region" description="Helical" evidence="1">
    <location>
        <begin position="74"/>
        <end position="98"/>
    </location>
</feature>
<evidence type="ECO:0000256" key="1">
    <source>
        <dbReference type="SAM" id="Phobius"/>
    </source>
</evidence>
<keyword evidence="1" id="KW-1133">Transmembrane helix</keyword>
<evidence type="ECO:0000313" key="2">
    <source>
        <dbReference type="EMBL" id="CAG6663397.1"/>
    </source>
</evidence>
<feature type="transmembrane region" description="Helical" evidence="1">
    <location>
        <begin position="36"/>
        <end position="54"/>
    </location>
</feature>
<keyword evidence="1" id="KW-0472">Membrane</keyword>
<proteinExistence type="predicted"/>